<dbReference type="Pfam" id="PF12732">
    <property type="entry name" value="YtxH"/>
    <property type="match status" value="1"/>
</dbReference>
<organism evidence="3 4">
    <name type="scientific">Niallia circulans</name>
    <name type="common">Bacillus circulans</name>
    <dbReference type="NCBI Taxonomy" id="1397"/>
    <lineage>
        <taxon>Bacteria</taxon>
        <taxon>Bacillati</taxon>
        <taxon>Bacillota</taxon>
        <taxon>Bacilli</taxon>
        <taxon>Bacillales</taxon>
        <taxon>Bacillaceae</taxon>
        <taxon>Niallia</taxon>
    </lineage>
</organism>
<dbReference type="EMBL" id="RIBP01000004">
    <property type="protein sequence ID" value="TRZ37267.1"/>
    <property type="molecule type" value="Genomic_DNA"/>
</dbReference>
<reference evidence="4" key="1">
    <citation type="submission" date="2018-10" db="EMBL/GenBank/DDBJ databases">
        <title>FDA dAtabase for Regulatory Grade micrObial Sequences (FDA-ARGOS): Supporting development and validation of Infectious Disease Dx tests.</title>
        <authorList>
            <person name="Minogue T."/>
            <person name="Wolcott M."/>
            <person name="Wasieloski L."/>
            <person name="Aguilar W."/>
            <person name="Moore D."/>
            <person name="Tallon L."/>
            <person name="Sadzewicz L."/>
            <person name="Sengamalay N."/>
            <person name="Ott S."/>
            <person name="Godinez A."/>
            <person name="Nagaraj S."/>
            <person name="Vavikolanu K."/>
            <person name="Vyas G."/>
            <person name="Nadendla S."/>
            <person name="George J."/>
            <person name="Sichtig H."/>
        </authorList>
    </citation>
    <scope>NUCLEOTIDE SEQUENCE [LARGE SCALE GENOMIC DNA]</scope>
    <source>
        <strain evidence="4">FDAARGOS_343</strain>
    </source>
</reference>
<dbReference type="InterPro" id="IPR052928">
    <property type="entry name" value="Desiccation-related_membrane"/>
</dbReference>
<keyword evidence="2" id="KW-0812">Transmembrane</keyword>
<dbReference type="PANTHER" id="PTHR35792:SF1">
    <property type="entry name" value="SLL0268 PROTEIN"/>
    <property type="match status" value="1"/>
</dbReference>
<dbReference type="AlphaFoldDB" id="A0A553SJV6"/>
<evidence type="ECO:0000313" key="3">
    <source>
        <dbReference type="EMBL" id="TRZ37267.1"/>
    </source>
</evidence>
<keyword evidence="2" id="KW-0472">Membrane</keyword>
<accession>A0A553SJV6</accession>
<comment type="caution">
    <text evidence="3">The sequence shown here is derived from an EMBL/GenBank/DDBJ whole genome shotgun (WGS) entry which is preliminary data.</text>
</comment>
<feature type="region of interest" description="Disordered" evidence="1">
    <location>
        <begin position="105"/>
        <end position="126"/>
    </location>
</feature>
<sequence length="152" mass="16437">MMTREYETTVVENESTGGKDFLIGAIVGGIVGAATALFLAPKPGKELIQDLNQQAGILKEKGIELSGTVKDKGTEYISIAKDKTGSIGSTVSKHSNDLVGKVKGLGKDEQQPEEAVAAGAENDPFQREYDEIQRKLEETKKAFDETESKYNQ</sequence>
<name>A0A553SJV6_NIACI</name>
<evidence type="ECO:0000256" key="1">
    <source>
        <dbReference type="SAM" id="MobiDB-lite"/>
    </source>
</evidence>
<feature type="transmembrane region" description="Helical" evidence="2">
    <location>
        <begin position="21"/>
        <end position="40"/>
    </location>
</feature>
<gene>
    <name evidence="3" type="ORF">CEQ21_17575</name>
</gene>
<dbReference type="Proteomes" id="UP000319837">
    <property type="component" value="Unassembled WGS sequence"/>
</dbReference>
<protein>
    <submittedName>
        <fullName evidence="3">YtxH domain-containing protein</fullName>
    </submittedName>
</protein>
<keyword evidence="2" id="KW-1133">Transmembrane helix</keyword>
<dbReference type="PANTHER" id="PTHR35792">
    <property type="entry name" value="GENERAL STRESS PROTEIN"/>
    <property type="match status" value="1"/>
</dbReference>
<proteinExistence type="predicted"/>
<dbReference type="RefSeq" id="WP_185765632.1">
    <property type="nucleotide sequence ID" value="NZ_RIBP01000004.1"/>
</dbReference>
<evidence type="ECO:0000313" key="4">
    <source>
        <dbReference type="Proteomes" id="UP000319837"/>
    </source>
</evidence>
<evidence type="ECO:0000256" key="2">
    <source>
        <dbReference type="SAM" id="Phobius"/>
    </source>
</evidence>
<dbReference type="InterPro" id="IPR024623">
    <property type="entry name" value="YtxH"/>
</dbReference>